<dbReference type="Proteomes" id="UP001223144">
    <property type="component" value="Unassembled WGS sequence"/>
</dbReference>
<feature type="transmembrane region" description="Helical" evidence="1">
    <location>
        <begin position="31"/>
        <end position="57"/>
    </location>
</feature>
<protein>
    <recommendedName>
        <fullName evidence="4">Integral membrane protein</fullName>
    </recommendedName>
</protein>
<sequence length="151" mass="16308">MVRYAVGAFGVLLIAIGGRLLWTGGELSEVAVWLAGAIVLHDGLIAPFVLTVGLLVASVPARGLVRGALIVAAALTAIALPPMLAPVRRNPSVLPLDYPRNWLLAMAAIAVVTALVLTARALRGRRPRRPSWLRVPRRPSWLRTPRLHRDQ</sequence>
<evidence type="ECO:0008006" key="4">
    <source>
        <dbReference type="Google" id="ProtNLM"/>
    </source>
</evidence>
<comment type="caution">
    <text evidence="2">The sequence shown here is derived from an EMBL/GenBank/DDBJ whole genome shotgun (WGS) entry which is preliminary data.</text>
</comment>
<feature type="transmembrane region" description="Helical" evidence="1">
    <location>
        <begin position="64"/>
        <end position="82"/>
    </location>
</feature>
<accession>A0ABT6HVS2</accession>
<keyword evidence="1" id="KW-1133">Transmembrane helix</keyword>
<feature type="transmembrane region" description="Helical" evidence="1">
    <location>
        <begin position="102"/>
        <end position="122"/>
    </location>
</feature>
<keyword evidence="1" id="KW-0812">Transmembrane</keyword>
<reference evidence="2 3" key="1">
    <citation type="submission" date="2023-04" db="EMBL/GenBank/DDBJ databases">
        <title>Streptomyces chengmaiensis sp. nov. isolated from the stem of mangrove plant in Hainan.</title>
        <authorList>
            <person name="Huang X."/>
            <person name="Zhou S."/>
            <person name="Chu X."/>
            <person name="Xie Y."/>
            <person name="Lin Y."/>
        </authorList>
    </citation>
    <scope>NUCLEOTIDE SEQUENCE [LARGE SCALE GENOMIC DNA]</scope>
    <source>
        <strain evidence="2 3">HNM0663</strain>
    </source>
</reference>
<evidence type="ECO:0000256" key="1">
    <source>
        <dbReference type="SAM" id="Phobius"/>
    </source>
</evidence>
<keyword evidence="1" id="KW-0472">Membrane</keyword>
<keyword evidence="3" id="KW-1185">Reference proteome</keyword>
<name>A0ABT6HVS2_9ACTN</name>
<evidence type="ECO:0000313" key="3">
    <source>
        <dbReference type="Proteomes" id="UP001223144"/>
    </source>
</evidence>
<dbReference type="RefSeq" id="WP_279931967.1">
    <property type="nucleotide sequence ID" value="NZ_JARWBG010000049.1"/>
</dbReference>
<dbReference type="EMBL" id="JARWBG010000049">
    <property type="protein sequence ID" value="MDH2392816.1"/>
    <property type="molecule type" value="Genomic_DNA"/>
</dbReference>
<proteinExistence type="predicted"/>
<organism evidence="2 3">
    <name type="scientific">Streptomyces chengmaiensis</name>
    <dbReference type="NCBI Taxonomy" id="3040919"/>
    <lineage>
        <taxon>Bacteria</taxon>
        <taxon>Bacillati</taxon>
        <taxon>Actinomycetota</taxon>
        <taxon>Actinomycetes</taxon>
        <taxon>Kitasatosporales</taxon>
        <taxon>Streptomycetaceae</taxon>
        <taxon>Streptomyces</taxon>
    </lineage>
</organism>
<evidence type="ECO:0000313" key="2">
    <source>
        <dbReference type="EMBL" id="MDH2392816.1"/>
    </source>
</evidence>
<gene>
    <name evidence="2" type="ORF">QCN29_29355</name>
</gene>